<proteinExistence type="predicted"/>
<dbReference type="OrthoDB" id="2679047at2"/>
<evidence type="ECO:0000313" key="2">
    <source>
        <dbReference type="Proteomes" id="UP000002217"/>
    </source>
</evidence>
<keyword evidence="2" id="KW-1185">Reference proteome</keyword>
<organism evidence="1 2">
    <name type="scientific">Desulfofarcimen acetoxidans (strain ATCC 49208 / DSM 771 / KCTC 5769 / VKM B-1644 / 5575)</name>
    <name type="common">Desulfotomaculum acetoxidans</name>
    <dbReference type="NCBI Taxonomy" id="485916"/>
    <lineage>
        <taxon>Bacteria</taxon>
        <taxon>Bacillati</taxon>
        <taxon>Bacillota</taxon>
        <taxon>Clostridia</taxon>
        <taxon>Eubacteriales</taxon>
        <taxon>Peptococcaceae</taxon>
        <taxon>Desulfofarcimen</taxon>
    </lineage>
</organism>
<reference evidence="1 2" key="1">
    <citation type="journal article" date="2009" name="Stand. Genomic Sci.">
        <title>Complete genome sequence of Desulfotomaculum acetoxidans type strain (5575).</title>
        <authorList>
            <person name="Spring S."/>
            <person name="Lapidus A."/>
            <person name="Schroder M."/>
            <person name="Gleim D."/>
            <person name="Sims D."/>
            <person name="Meincke L."/>
            <person name="Glavina Del Rio T."/>
            <person name="Tice H."/>
            <person name="Copeland A."/>
            <person name="Cheng J.F."/>
            <person name="Lucas S."/>
            <person name="Chen F."/>
            <person name="Nolan M."/>
            <person name="Bruce D."/>
            <person name="Goodwin L."/>
            <person name="Pitluck S."/>
            <person name="Ivanova N."/>
            <person name="Mavromatis K."/>
            <person name="Mikhailova N."/>
            <person name="Pati A."/>
            <person name="Chen A."/>
            <person name="Palaniappan K."/>
            <person name="Land M."/>
            <person name="Hauser L."/>
            <person name="Chang Y.J."/>
            <person name="Jeffries C.D."/>
            <person name="Chain P."/>
            <person name="Saunders E."/>
            <person name="Brettin T."/>
            <person name="Detter J.C."/>
            <person name="Goker M."/>
            <person name="Bristow J."/>
            <person name="Eisen J.A."/>
            <person name="Markowitz V."/>
            <person name="Hugenholtz P."/>
            <person name="Kyrpides N.C."/>
            <person name="Klenk H.P."/>
            <person name="Han C."/>
        </authorList>
    </citation>
    <scope>NUCLEOTIDE SEQUENCE [LARGE SCALE GENOMIC DNA]</scope>
    <source>
        <strain evidence="2">ATCC 49208 / DSM 771 / VKM B-1644</strain>
    </source>
</reference>
<sequence length="167" mass="19874">MKEYFPFIFIIHSIKYYCIWYSNERDGFITESNKIRYFDNMENLFTYATSNNIKIEERKTILSIDKALTWLQQNKKEIDCTYFLDYWNIISDLANSLDTKFYGNQDNNIINLIYDKLFYGNNLTALKHDGETFTPDWTAEEVNELIEVIKDGIRVVGFQFEAMSVNL</sequence>
<gene>
    <name evidence="1" type="ordered locus">Dtox_0153</name>
</gene>
<dbReference type="EMBL" id="CP001720">
    <property type="protein sequence ID" value="ACV61111.1"/>
    <property type="molecule type" value="Genomic_DNA"/>
</dbReference>
<dbReference type="HOGENOM" id="CLU_135508_0_0_9"/>
<dbReference type="RefSeq" id="WP_012813563.1">
    <property type="nucleotide sequence ID" value="NC_013216.1"/>
</dbReference>
<protein>
    <submittedName>
        <fullName evidence="1">Uncharacterized protein</fullName>
    </submittedName>
</protein>
<dbReference type="AlphaFoldDB" id="C8W2V5"/>
<dbReference type="KEGG" id="dae:Dtox_0153"/>
<evidence type="ECO:0000313" key="1">
    <source>
        <dbReference type="EMBL" id="ACV61111.1"/>
    </source>
</evidence>
<name>C8W2V5_DESAS</name>
<accession>C8W2V5</accession>
<dbReference type="Proteomes" id="UP000002217">
    <property type="component" value="Chromosome"/>
</dbReference>
<dbReference type="eggNOG" id="ENOG5033FEH">
    <property type="taxonomic scope" value="Bacteria"/>
</dbReference>